<dbReference type="PANTHER" id="PTHR11048:SF5">
    <property type="entry name" value="DECAPRENYL-PHOSPHATE PHOSPHORIBOSYLTRANSFERASE"/>
    <property type="match status" value="1"/>
</dbReference>
<dbReference type="Proteomes" id="UP001157167">
    <property type="component" value="Unassembled WGS sequence"/>
</dbReference>
<dbReference type="Gene3D" id="1.10.357.140">
    <property type="entry name" value="UbiA prenyltransferase"/>
    <property type="match status" value="1"/>
</dbReference>
<evidence type="ECO:0000313" key="7">
    <source>
        <dbReference type="EMBL" id="GLT21963.1"/>
    </source>
</evidence>
<proteinExistence type="predicted"/>
<feature type="transmembrane region" description="Helical" evidence="6">
    <location>
        <begin position="266"/>
        <end position="288"/>
    </location>
</feature>
<evidence type="ECO:0000256" key="1">
    <source>
        <dbReference type="ARBA" id="ARBA00004141"/>
    </source>
</evidence>
<evidence type="ECO:0000313" key="8">
    <source>
        <dbReference type="Proteomes" id="UP001157167"/>
    </source>
</evidence>
<dbReference type="CDD" id="cd13963">
    <property type="entry name" value="PT_UbiA_2"/>
    <property type="match status" value="1"/>
</dbReference>
<organism evidence="7 8">
    <name type="scientific">Zoogloea oryzae</name>
    <dbReference type="NCBI Taxonomy" id="310767"/>
    <lineage>
        <taxon>Bacteria</taxon>
        <taxon>Pseudomonadati</taxon>
        <taxon>Pseudomonadota</taxon>
        <taxon>Betaproteobacteria</taxon>
        <taxon>Rhodocyclales</taxon>
        <taxon>Zoogloeaceae</taxon>
        <taxon>Zoogloea</taxon>
    </lineage>
</organism>
<evidence type="ECO:0000256" key="5">
    <source>
        <dbReference type="ARBA" id="ARBA00023136"/>
    </source>
</evidence>
<dbReference type="Pfam" id="PF01040">
    <property type="entry name" value="UbiA"/>
    <property type="match status" value="1"/>
</dbReference>
<protein>
    <submittedName>
        <fullName evidence="7">Membrane protein</fullName>
    </submittedName>
</protein>
<dbReference type="EMBL" id="BSPX01000016">
    <property type="protein sequence ID" value="GLT21963.1"/>
    <property type="molecule type" value="Genomic_DNA"/>
</dbReference>
<feature type="transmembrane region" description="Helical" evidence="6">
    <location>
        <begin position="222"/>
        <end position="245"/>
    </location>
</feature>
<dbReference type="PANTHER" id="PTHR11048">
    <property type="entry name" value="PRENYLTRANSFERASES"/>
    <property type="match status" value="1"/>
</dbReference>
<gene>
    <name evidence="7" type="ORF">GCM10007933_14180</name>
</gene>
<feature type="transmembrane region" description="Helical" evidence="6">
    <location>
        <begin position="423"/>
        <end position="441"/>
    </location>
</feature>
<feature type="transmembrane region" description="Helical" evidence="6">
    <location>
        <begin position="391"/>
        <end position="411"/>
    </location>
</feature>
<dbReference type="Gene3D" id="3.40.50.1000">
    <property type="entry name" value="HAD superfamily/HAD-like"/>
    <property type="match status" value="1"/>
</dbReference>
<dbReference type="Pfam" id="PF12710">
    <property type="entry name" value="HAD"/>
    <property type="match status" value="1"/>
</dbReference>
<dbReference type="InterPro" id="IPR000537">
    <property type="entry name" value="UbiA_prenyltransferase"/>
</dbReference>
<keyword evidence="8" id="KW-1185">Reference proteome</keyword>
<evidence type="ECO:0000256" key="4">
    <source>
        <dbReference type="ARBA" id="ARBA00022989"/>
    </source>
</evidence>
<dbReference type="InterPro" id="IPR044878">
    <property type="entry name" value="UbiA_sf"/>
</dbReference>
<accession>A0ABQ6F8Q9</accession>
<dbReference type="InterPro" id="IPR023214">
    <property type="entry name" value="HAD_sf"/>
</dbReference>
<keyword evidence="3 6" id="KW-0812">Transmembrane</keyword>
<dbReference type="InterPro" id="IPR036412">
    <property type="entry name" value="HAD-like_sf"/>
</dbReference>
<comment type="caution">
    <text evidence="7">The sequence shown here is derived from an EMBL/GenBank/DDBJ whole genome shotgun (WGS) entry which is preliminary data.</text>
</comment>
<reference evidence="8" key="1">
    <citation type="journal article" date="2019" name="Int. J. Syst. Evol. Microbiol.">
        <title>The Global Catalogue of Microorganisms (GCM) 10K type strain sequencing project: providing services to taxonomists for standard genome sequencing and annotation.</title>
        <authorList>
            <consortium name="The Broad Institute Genomics Platform"/>
            <consortium name="The Broad Institute Genome Sequencing Center for Infectious Disease"/>
            <person name="Wu L."/>
            <person name="Ma J."/>
        </authorList>
    </citation>
    <scope>NUCLEOTIDE SEQUENCE [LARGE SCALE GENOMIC DNA]</scope>
    <source>
        <strain evidence="8">NBRC 102407</strain>
    </source>
</reference>
<sequence length="477" mass="52934">MSDDANIPLCVDLDGTLLDSDLLVESGLAFVRANPLRALAPVGWLASGGKTGLKARIASEVDLDVTCLPYNKAVLAVIEAEKAKGRQVVLATASHISYARRIAEHLQIFDRVLGTEDVNLSSRRKAERLIADYGDKGFDYMGNSSVDLPVWKHSRKAWVVNASKAVVRLAEGQGNVEKVIDTRGNVLLTWAKALRFHQWMKNLLVFAPLLAAHQVGHLDLVLRGIFTFFVFGLCASSVYVLNDLLDLPDDRHHPTKRNRPFAAGKLSVFAGLAVAPLLLIAAFGGALWLLPWKFTATLACYYVLTLAYSLVLKRVMMVDVIALGMLYTIRIVGGAFAFGLDLTFWILAFSMFIFLSLALVKRYAELVDARKKGKEAKARGRGYYPSDLEMLSSLGAASGYLSVMVLALYIQDEHTISLYRHPEFIWLSCPLLLFWVSRTWMLTHRGEMHDDPVVFAIKDKVSLVVGVLFGVIFWMAR</sequence>
<name>A0ABQ6F8Q9_9RHOO</name>
<dbReference type="InterPro" id="IPR039653">
    <property type="entry name" value="Prenyltransferase"/>
</dbReference>
<dbReference type="SUPFAM" id="SSF56784">
    <property type="entry name" value="HAD-like"/>
    <property type="match status" value="1"/>
</dbReference>
<comment type="subcellular location">
    <subcellularLocation>
        <location evidence="1">Membrane</location>
        <topology evidence="1">Multi-pass membrane protein</topology>
    </subcellularLocation>
</comment>
<dbReference type="NCBIfam" id="NF006088">
    <property type="entry name" value="PRK08238.1"/>
    <property type="match status" value="1"/>
</dbReference>
<evidence type="ECO:0000256" key="6">
    <source>
        <dbReference type="SAM" id="Phobius"/>
    </source>
</evidence>
<keyword evidence="5 6" id="KW-0472">Membrane</keyword>
<evidence type="ECO:0000256" key="3">
    <source>
        <dbReference type="ARBA" id="ARBA00022692"/>
    </source>
</evidence>
<feature type="transmembrane region" description="Helical" evidence="6">
    <location>
        <begin position="453"/>
        <end position="476"/>
    </location>
</feature>
<feature type="transmembrane region" description="Helical" evidence="6">
    <location>
        <begin position="294"/>
        <end position="311"/>
    </location>
</feature>
<evidence type="ECO:0000256" key="2">
    <source>
        <dbReference type="ARBA" id="ARBA00022475"/>
    </source>
</evidence>
<keyword evidence="4 6" id="KW-1133">Transmembrane helix</keyword>
<keyword evidence="2" id="KW-1003">Cell membrane</keyword>
<dbReference type="RefSeq" id="WP_284187341.1">
    <property type="nucleotide sequence ID" value="NZ_BSPX01000016.1"/>
</dbReference>